<dbReference type="SUPFAM" id="SSF56349">
    <property type="entry name" value="DNA breaking-rejoining enzymes"/>
    <property type="match status" value="1"/>
</dbReference>
<dbReference type="PANTHER" id="PTHR30349">
    <property type="entry name" value="PHAGE INTEGRASE-RELATED"/>
    <property type="match status" value="1"/>
</dbReference>
<evidence type="ECO:0000256" key="6">
    <source>
        <dbReference type="ARBA" id="ARBA00023125"/>
    </source>
</evidence>
<evidence type="ECO:0000256" key="7">
    <source>
        <dbReference type="ARBA" id="ARBA00023172"/>
    </source>
</evidence>
<dbReference type="GO" id="GO:0006313">
    <property type="term" value="P:DNA transposition"/>
    <property type="evidence" value="ECO:0007669"/>
    <property type="project" value="UniProtKB-UniRule"/>
</dbReference>
<feature type="active site" description="O-(3'-phospho-DNA)-tyrosine intermediate" evidence="9">
    <location>
        <position position="279"/>
    </location>
</feature>
<dbReference type="InterPro" id="IPR011010">
    <property type="entry name" value="DNA_brk_join_enz"/>
</dbReference>
<dbReference type="Gene3D" id="1.10.443.10">
    <property type="entry name" value="Intergrase catalytic core"/>
    <property type="match status" value="1"/>
</dbReference>
<comment type="subcellular location">
    <subcellularLocation>
        <location evidence="1 9">Cytoplasm</location>
    </subcellularLocation>
</comment>
<dbReference type="PROSITE" id="PS51898">
    <property type="entry name" value="TYR_RECOMBINASE"/>
    <property type="match status" value="1"/>
</dbReference>
<dbReference type="CDD" id="cd00798">
    <property type="entry name" value="INT_XerDC_C"/>
    <property type="match status" value="1"/>
</dbReference>
<evidence type="ECO:0000313" key="12">
    <source>
        <dbReference type="EMBL" id="QOY85706.1"/>
    </source>
</evidence>
<dbReference type="InterPro" id="IPR004107">
    <property type="entry name" value="Integrase_SAM-like_N"/>
</dbReference>
<keyword evidence="7 9" id="KW-0233">DNA recombination</keyword>
<keyword evidence="8 9" id="KW-0131">Cell cycle</keyword>
<comment type="subunit">
    <text evidence="9">Forms a cyclic heterotetrameric complex composed of two molecules of XerC and two molecules of XerD.</text>
</comment>
<proteinExistence type="inferred from homology"/>
<dbReference type="PROSITE" id="PS51900">
    <property type="entry name" value="CB"/>
    <property type="match status" value="1"/>
</dbReference>
<evidence type="ECO:0000256" key="3">
    <source>
        <dbReference type="ARBA" id="ARBA00022618"/>
    </source>
</evidence>
<feature type="active site" evidence="9">
    <location>
        <position position="247"/>
    </location>
</feature>
<comment type="similarity">
    <text evidence="9">Belongs to the 'phage' integrase family. XerC subfamily.</text>
</comment>
<dbReference type="InterPro" id="IPR023009">
    <property type="entry name" value="Tyrosine_recombinase_XerC/XerD"/>
</dbReference>
<dbReference type="InterPro" id="IPR050090">
    <property type="entry name" value="Tyrosine_recombinase_XerCD"/>
</dbReference>
<gene>
    <name evidence="9" type="primary">xerC</name>
    <name evidence="12" type="ORF">IRI77_23140</name>
</gene>
<dbReference type="AlphaFoldDB" id="A0A7S7NL87"/>
<evidence type="ECO:0000256" key="5">
    <source>
        <dbReference type="ARBA" id="ARBA00022908"/>
    </source>
</evidence>
<reference evidence="12 13" key="1">
    <citation type="submission" date="2020-10" db="EMBL/GenBank/DDBJ databases">
        <title>Complete genome sequence of Paludibaculum fermentans P105T, a facultatively anaerobic acidobacterium capable of dissimilatory Fe(III) reduction.</title>
        <authorList>
            <person name="Dedysh S.N."/>
            <person name="Beletsky A.V."/>
            <person name="Kulichevskaya I.S."/>
            <person name="Mardanov A.V."/>
            <person name="Ravin N.V."/>
        </authorList>
    </citation>
    <scope>NUCLEOTIDE SEQUENCE [LARGE SCALE GENOMIC DNA]</scope>
    <source>
        <strain evidence="12 13">P105</strain>
    </source>
</reference>
<sequence length="298" mass="33725">MSELQRWIDSYLEELTRGNSSVHTVRNYQADLEQFVGYYSRGGLNPPEPKDFDQLMLREWLADLYSQDLARTTIRRKLAAVRSLFDHCLRQGVITLNRAKLLTTPRMPQSLPDVPTEEQTNTLIDEIAKGTLERPSPERDLALFELLYGCGLRVSELVGLDTGDLDMAEGWLRVRGKRKKERQVPVPRKAMNALRACLAARSPLDGEMAVFLNHRGHRLTDRGARGILKMYSIALSADSSLHPHSLRHAYATHLLSAGADLRAIQELLGHASLSTTQKYTRLSLNDLMRVYDKAHPRA</sequence>
<name>A0A7S7NL87_PALFE</name>
<evidence type="ECO:0000259" key="10">
    <source>
        <dbReference type="PROSITE" id="PS51898"/>
    </source>
</evidence>
<keyword evidence="4 9" id="KW-0159">Chromosome partition</keyword>
<evidence type="ECO:0000256" key="8">
    <source>
        <dbReference type="ARBA" id="ARBA00023306"/>
    </source>
</evidence>
<evidence type="ECO:0000259" key="11">
    <source>
        <dbReference type="PROSITE" id="PS51900"/>
    </source>
</evidence>
<protein>
    <recommendedName>
        <fullName evidence="9">Tyrosine recombinase XerC</fullName>
    </recommendedName>
</protein>
<feature type="domain" description="Core-binding (CB)" evidence="11">
    <location>
        <begin position="2"/>
        <end position="89"/>
    </location>
</feature>
<dbReference type="Pfam" id="PF02899">
    <property type="entry name" value="Phage_int_SAM_1"/>
    <property type="match status" value="1"/>
</dbReference>
<dbReference type="InterPro" id="IPR044068">
    <property type="entry name" value="CB"/>
</dbReference>
<evidence type="ECO:0000256" key="1">
    <source>
        <dbReference type="ARBA" id="ARBA00004496"/>
    </source>
</evidence>
<feature type="domain" description="Tyr recombinase" evidence="10">
    <location>
        <begin position="110"/>
        <end position="292"/>
    </location>
</feature>
<keyword evidence="3 9" id="KW-0132">Cell division</keyword>
<dbReference type="InterPro" id="IPR002104">
    <property type="entry name" value="Integrase_catalytic"/>
</dbReference>
<keyword evidence="13" id="KW-1185">Reference proteome</keyword>
<dbReference type="Proteomes" id="UP000593892">
    <property type="component" value="Chromosome"/>
</dbReference>
<evidence type="ECO:0000256" key="2">
    <source>
        <dbReference type="ARBA" id="ARBA00022490"/>
    </source>
</evidence>
<dbReference type="GO" id="GO:0007059">
    <property type="term" value="P:chromosome segregation"/>
    <property type="evidence" value="ECO:0007669"/>
    <property type="project" value="UniProtKB-UniRule"/>
</dbReference>
<comment type="function">
    <text evidence="9">Site-specific tyrosine recombinase, which acts by catalyzing the cutting and rejoining of the recombining DNA molecules. The XerC-XerD complex is essential to convert dimers of the bacterial chromosome into monomers to permit their segregation at cell division. It also contributes to the segregational stability of plasmids.</text>
</comment>
<keyword evidence="2 9" id="KW-0963">Cytoplasm</keyword>
<dbReference type="KEGG" id="pfer:IRI77_23140"/>
<dbReference type="GO" id="GO:0005737">
    <property type="term" value="C:cytoplasm"/>
    <property type="evidence" value="ECO:0007669"/>
    <property type="project" value="UniProtKB-SubCell"/>
</dbReference>
<dbReference type="Pfam" id="PF00589">
    <property type="entry name" value="Phage_integrase"/>
    <property type="match status" value="1"/>
</dbReference>
<dbReference type="EMBL" id="CP063849">
    <property type="protein sequence ID" value="QOY85706.1"/>
    <property type="molecule type" value="Genomic_DNA"/>
</dbReference>
<organism evidence="12 13">
    <name type="scientific">Paludibaculum fermentans</name>
    <dbReference type="NCBI Taxonomy" id="1473598"/>
    <lineage>
        <taxon>Bacteria</taxon>
        <taxon>Pseudomonadati</taxon>
        <taxon>Acidobacteriota</taxon>
        <taxon>Terriglobia</taxon>
        <taxon>Bryobacterales</taxon>
        <taxon>Bryobacteraceae</taxon>
        <taxon>Paludibaculum</taxon>
    </lineage>
</organism>
<dbReference type="GO" id="GO:0051301">
    <property type="term" value="P:cell division"/>
    <property type="evidence" value="ECO:0007669"/>
    <property type="project" value="UniProtKB-KW"/>
</dbReference>
<dbReference type="Gene3D" id="1.10.150.130">
    <property type="match status" value="1"/>
</dbReference>
<dbReference type="HAMAP" id="MF_01808">
    <property type="entry name" value="Recomb_XerC_XerD"/>
    <property type="match status" value="1"/>
</dbReference>
<accession>A0A7S7NL87</accession>
<feature type="active site" evidence="9">
    <location>
        <position position="270"/>
    </location>
</feature>
<feature type="active site" evidence="9">
    <location>
        <position position="244"/>
    </location>
</feature>
<dbReference type="GO" id="GO:0009037">
    <property type="term" value="F:tyrosine-based site-specific recombinase activity"/>
    <property type="evidence" value="ECO:0007669"/>
    <property type="project" value="UniProtKB-UniRule"/>
</dbReference>
<feature type="active site" evidence="9">
    <location>
        <position position="153"/>
    </location>
</feature>
<dbReference type="PANTHER" id="PTHR30349:SF77">
    <property type="entry name" value="TYROSINE RECOMBINASE XERC"/>
    <property type="match status" value="1"/>
</dbReference>
<dbReference type="InterPro" id="IPR013762">
    <property type="entry name" value="Integrase-like_cat_sf"/>
</dbReference>
<keyword evidence="5 9" id="KW-0229">DNA integration</keyword>
<dbReference type="InterPro" id="IPR010998">
    <property type="entry name" value="Integrase_recombinase_N"/>
</dbReference>
<feature type="active site" evidence="9">
    <location>
        <position position="177"/>
    </location>
</feature>
<dbReference type="GO" id="GO:0003677">
    <property type="term" value="F:DNA binding"/>
    <property type="evidence" value="ECO:0007669"/>
    <property type="project" value="UniProtKB-UniRule"/>
</dbReference>
<evidence type="ECO:0000313" key="13">
    <source>
        <dbReference type="Proteomes" id="UP000593892"/>
    </source>
</evidence>
<keyword evidence="6 9" id="KW-0238">DNA-binding</keyword>
<evidence type="ECO:0000256" key="9">
    <source>
        <dbReference type="HAMAP-Rule" id="MF_01808"/>
    </source>
</evidence>
<evidence type="ECO:0000256" key="4">
    <source>
        <dbReference type="ARBA" id="ARBA00022829"/>
    </source>
</evidence>
<dbReference type="RefSeq" id="WP_194447376.1">
    <property type="nucleotide sequence ID" value="NZ_CP063849.1"/>
</dbReference>